<dbReference type="GO" id="GO:0046872">
    <property type="term" value="F:metal ion binding"/>
    <property type="evidence" value="ECO:0007669"/>
    <property type="project" value="UniProtKB-KW"/>
</dbReference>
<dbReference type="RefSeq" id="WP_035764378.1">
    <property type="nucleotide sequence ID" value="NZ_AP019717.1"/>
</dbReference>
<name>A0AAP9RJ82_CLOBU</name>
<reference evidence="7 8" key="1">
    <citation type="submission" date="2019-05" db="EMBL/GenBank/DDBJ databases">
        <authorList>
            <person name="Schori C."/>
            <person name="Ahrens C."/>
        </authorList>
    </citation>
    <scope>NUCLEOTIDE SEQUENCE [LARGE SCALE GENOMIC DNA]</scope>
    <source>
        <strain evidence="7 8">DSM 10702</strain>
    </source>
</reference>
<comment type="similarity">
    <text evidence="5">Belongs to the DAPG/phloretin hydrolase family.</text>
</comment>
<evidence type="ECO:0000256" key="2">
    <source>
        <dbReference type="ARBA" id="ARBA00022723"/>
    </source>
</evidence>
<evidence type="ECO:0000313" key="8">
    <source>
        <dbReference type="Proteomes" id="UP000515243"/>
    </source>
</evidence>
<keyword evidence="4" id="KW-0862">Zinc</keyword>
<evidence type="ECO:0000256" key="5">
    <source>
        <dbReference type="ARBA" id="ARBA00023459"/>
    </source>
</evidence>
<dbReference type="Proteomes" id="UP000515243">
    <property type="component" value="Chromosome 2"/>
</dbReference>
<accession>A0AAP9RJ82</accession>
<keyword evidence="3 7" id="KW-0378">Hydrolase</keyword>
<proteinExistence type="inferred from homology"/>
<protein>
    <submittedName>
        <fullName evidence="7">Phloretin hydrolase</fullName>
    </submittedName>
</protein>
<evidence type="ECO:0000313" key="7">
    <source>
        <dbReference type="EMBL" id="QMW92871.1"/>
    </source>
</evidence>
<evidence type="ECO:0000256" key="4">
    <source>
        <dbReference type="ARBA" id="ARBA00022833"/>
    </source>
</evidence>
<dbReference type="InterPro" id="IPR041526">
    <property type="entry name" value="DAPG_hydrolase"/>
</dbReference>
<dbReference type="GeneID" id="92946153"/>
<dbReference type="AlphaFoldDB" id="A0AAP9RJ82"/>
<evidence type="ECO:0000259" key="6">
    <source>
        <dbReference type="Pfam" id="PF18089"/>
    </source>
</evidence>
<comment type="cofactor">
    <cofactor evidence="1">
        <name>Zn(2+)</name>
        <dbReference type="ChEBI" id="CHEBI:29105"/>
    </cofactor>
</comment>
<feature type="domain" description="DAPG hydrolase PhiG" evidence="6">
    <location>
        <begin position="46"/>
        <end position="256"/>
    </location>
</feature>
<evidence type="ECO:0000256" key="3">
    <source>
        <dbReference type="ARBA" id="ARBA00022801"/>
    </source>
</evidence>
<dbReference type="Pfam" id="PF18089">
    <property type="entry name" value="DAPG_hydrolase"/>
    <property type="match status" value="1"/>
</dbReference>
<gene>
    <name evidence="7" type="ORF">FF104_18235</name>
</gene>
<organism evidence="7 8">
    <name type="scientific">Clostridium butyricum</name>
    <dbReference type="NCBI Taxonomy" id="1492"/>
    <lineage>
        <taxon>Bacteria</taxon>
        <taxon>Bacillati</taxon>
        <taxon>Bacillota</taxon>
        <taxon>Clostridia</taxon>
        <taxon>Eubacteriales</taxon>
        <taxon>Clostridiaceae</taxon>
        <taxon>Clostridium</taxon>
    </lineage>
</organism>
<evidence type="ECO:0000256" key="1">
    <source>
        <dbReference type="ARBA" id="ARBA00001947"/>
    </source>
</evidence>
<dbReference type="GO" id="GO:0016787">
    <property type="term" value="F:hydrolase activity"/>
    <property type="evidence" value="ECO:0007669"/>
    <property type="project" value="UniProtKB-KW"/>
</dbReference>
<keyword evidence="2" id="KW-0479">Metal-binding</keyword>
<dbReference type="EMBL" id="CP040627">
    <property type="protein sequence ID" value="QMW92871.1"/>
    <property type="molecule type" value="Genomic_DNA"/>
</dbReference>
<sequence>MTKVELTREEKELSYVKYFYEDLAAVPEEKTAIGNGEACDPKKALNIKDRNVFLKGEDTGIQAGFTVMEDGVGYVANTTFMKDVTVEMMQWWFAWHSVNSDLRYKMWDNEDHYYARADKPEYVLDKNVPLSEKTWGVNHTIKEDIGLGAEYLVLSFRCPSDFGYDMDILGSEKCEGMVCAIGIGNVPAFMTHKFYNVEGGMMFESRFWIGYKFENGEFIKIIPEGKSVPEIVPRSLFKHNIKEFTNLASILPRVYAEEKNNW</sequence>